<feature type="transmembrane region" description="Helical" evidence="1">
    <location>
        <begin position="20"/>
        <end position="40"/>
    </location>
</feature>
<reference evidence="3 4" key="1">
    <citation type="submission" date="2021-08" db="EMBL/GenBank/DDBJ databases">
        <title>Whole genome sequence of novel Actinomyces species strain MAS-1.</title>
        <authorList>
            <person name="Saito M."/>
            <person name="Kuwahara N."/>
            <person name="Takizawa T."/>
            <person name="Gotouda H."/>
            <person name="Ochiai T."/>
        </authorList>
    </citation>
    <scope>NUCLEOTIDE SEQUENCE [LARGE SCALE GENOMIC DNA]</scope>
    <source>
        <strain evidence="3 4">MAS-1</strain>
    </source>
</reference>
<proteinExistence type="predicted"/>
<keyword evidence="1" id="KW-0812">Transmembrane</keyword>
<evidence type="ECO:0000259" key="2">
    <source>
        <dbReference type="Pfam" id="PF07811"/>
    </source>
</evidence>
<dbReference type="Pfam" id="PF07811">
    <property type="entry name" value="TadE"/>
    <property type="match status" value="1"/>
</dbReference>
<evidence type="ECO:0000256" key="1">
    <source>
        <dbReference type="SAM" id="Phobius"/>
    </source>
</evidence>
<keyword evidence="4" id="KW-1185">Reference proteome</keyword>
<protein>
    <recommendedName>
        <fullName evidence="2">TadE-like domain-containing protein</fullName>
    </recommendedName>
</protein>
<feature type="domain" description="TadE-like" evidence="2">
    <location>
        <begin position="12"/>
        <end position="54"/>
    </location>
</feature>
<dbReference type="InterPro" id="IPR012495">
    <property type="entry name" value="TadE-like_dom"/>
</dbReference>
<organism evidence="3 4">
    <name type="scientific">Actinomyces capricornis</name>
    <dbReference type="NCBI Taxonomy" id="2755559"/>
    <lineage>
        <taxon>Bacteria</taxon>
        <taxon>Bacillati</taxon>
        <taxon>Actinomycetota</taxon>
        <taxon>Actinomycetes</taxon>
        <taxon>Actinomycetales</taxon>
        <taxon>Actinomycetaceae</taxon>
        <taxon>Actinomyces</taxon>
    </lineage>
</organism>
<evidence type="ECO:0000313" key="3">
    <source>
        <dbReference type="EMBL" id="BDA64988.1"/>
    </source>
</evidence>
<dbReference type="Proteomes" id="UP000824496">
    <property type="component" value="Chromosome"/>
</dbReference>
<keyword evidence="1" id="KW-1133">Transmembrane helix</keyword>
<gene>
    <name evidence="3" type="ORF">MANAM107_18220</name>
</gene>
<evidence type="ECO:0000313" key="4">
    <source>
        <dbReference type="Proteomes" id="UP000824496"/>
    </source>
</evidence>
<name>A0ABN6K602_9ACTO</name>
<sequence length="129" mass="14022">MRRLRDRRDETGASSVELLVFFPLLLLIVLFTVQVALSWYGNEVAITTAREVAREIRSGSSPEKAEADGIAYAHRVGGKALAEVEVYTVIKGNEVVVVVSGEAMDVVAGLAPRVEASVTSQLETFREDT</sequence>
<dbReference type="EMBL" id="AP025017">
    <property type="protein sequence ID" value="BDA64988.1"/>
    <property type="molecule type" value="Genomic_DNA"/>
</dbReference>
<keyword evidence="1" id="KW-0472">Membrane</keyword>
<accession>A0ABN6K602</accession>